<keyword evidence="3" id="KW-0732">Signal</keyword>
<dbReference type="Gene3D" id="2.60.40.10">
    <property type="entry name" value="Immunoglobulins"/>
    <property type="match status" value="1"/>
</dbReference>
<evidence type="ECO:0000256" key="3">
    <source>
        <dbReference type="SAM" id="SignalP"/>
    </source>
</evidence>
<organism evidence="5 6">
    <name type="scientific">Hymenobacter cyanobacteriorum</name>
    <dbReference type="NCBI Taxonomy" id="2926463"/>
    <lineage>
        <taxon>Bacteria</taxon>
        <taxon>Pseudomonadati</taxon>
        <taxon>Bacteroidota</taxon>
        <taxon>Cytophagia</taxon>
        <taxon>Cytophagales</taxon>
        <taxon>Hymenobacteraceae</taxon>
        <taxon>Hymenobacter</taxon>
    </lineage>
</organism>
<feature type="signal peptide" evidence="3">
    <location>
        <begin position="1"/>
        <end position="19"/>
    </location>
</feature>
<dbReference type="Proteomes" id="UP001139193">
    <property type="component" value="Unassembled WGS sequence"/>
</dbReference>
<dbReference type="GO" id="GO:0016798">
    <property type="term" value="F:hydrolase activity, acting on glycosyl bonds"/>
    <property type="evidence" value="ECO:0007669"/>
    <property type="project" value="UniProtKB-KW"/>
</dbReference>
<dbReference type="SMART" id="SM00642">
    <property type="entry name" value="Aamy"/>
    <property type="match status" value="1"/>
</dbReference>
<dbReference type="PANTHER" id="PTHR10357">
    <property type="entry name" value="ALPHA-AMYLASE FAMILY MEMBER"/>
    <property type="match status" value="1"/>
</dbReference>
<protein>
    <submittedName>
        <fullName evidence="5">Alpha-amylase family glycosyl hydrolase</fullName>
    </submittedName>
</protein>
<reference evidence="5" key="1">
    <citation type="submission" date="2022-03" db="EMBL/GenBank/DDBJ databases">
        <title>Bacterial whole genome sequence for Hymenobacter sp. DH14.</title>
        <authorList>
            <person name="Le V."/>
        </authorList>
    </citation>
    <scope>NUCLEOTIDE SEQUENCE</scope>
    <source>
        <strain evidence="5">DH14</strain>
    </source>
</reference>
<dbReference type="AlphaFoldDB" id="A0A9X1VD85"/>
<proteinExistence type="predicted"/>
<gene>
    <name evidence="5" type="ORF">MON38_06230</name>
</gene>
<keyword evidence="6" id="KW-1185">Reference proteome</keyword>
<keyword evidence="1 5" id="KW-0378">Hydrolase</keyword>
<comment type="caution">
    <text evidence="5">The sequence shown here is derived from an EMBL/GenBank/DDBJ whole genome shotgun (WGS) entry which is preliminary data.</text>
</comment>
<dbReference type="GO" id="GO:0005975">
    <property type="term" value="P:carbohydrate metabolic process"/>
    <property type="evidence" value="ECO:0007669"/>
    <property type="project" value="InterPro"/>
</dbReference>
<evidence type="ECO:0000256" key="2">
    <source>
        <dbReference type="ARBA" id="ARBA00023295"/>
    </source>
</evidence>
<dbReference type="Pfam" id="PF10438">
    <property type="entry name" value="Cyc-maltodext_C"/>
    <property type="match status" value="1"/>
</dbReference>
<dbReference type="SUPFAM" id="SSF51011">
    <property type="entry name" value="Glycosyl hydrolase domain"/>
    <property type="match status" value="1"/>
</dbReference>
<dbReference type="InterPro" id="IPR019492">
    <property type="entry name" value="Cyclo-malto-dextrinase_C"/>
</dbReference>
<evidence type="ECO:0000259" key="4">
    <source>
        <dbReference type="SMART" id="SM00642"/>
    </source>
</evidence>
<dbReference type="Pfam" id="PF00128">
    <property type="entry name" value="Alpha-amylase"/>
    <property type="match status" value="1"/>
</dbReference>
<evidence type="ECO:0000256" key="1">
    <source>
        <dbReference type="ARBA" id="ARBA00022801"/>
    </source>
</evidence>
<feature type="domain" description="Glycosyl hydrolase family 13 catalytic" evidence="4">
    <location>
        <begin position="129"/>
        <end position="539"/>
    </location>
</feature>
<dbReference type="SUPFAM" id="SSF51445">
    <property type="entry name" value="(Trans)glycosidases"/>
    <property type="match status" value="1"/>
</dbReference>
<dbReference type="PANTHER" id="PTHR10357:SF210">
    <property type="entry name" value="MALTODEXTRIN GLUCOSIDASE"/>
    <property type="match status" value="1"/>
</dbReference>
<dbReference type="Pfam" id="PF09087">
    <property type="entry name" value="Cyc-maltodext_N"/>
    <property type="match status" value="1"/>
</dbReference>
<name>A0A9X1VD85_9BACT</name>
<dbReference type="InterPro" id="IPR017853">
    <property type="entry name" value="GH"/>
</dbReference>
<evidence type="ECO:0000313" key="5">
    <source>
        <dbReference type="EMBL" id="MCI1187009.1"/>
    </source>
</evidence>
<dbReference type="EMBL" id="JALBGC010000002">
    <property type="protein sequence ID" value="MCI1187009.1"/>
    <property type="molecule type" value="Genomic_DNA"/>
</dbReference>
<dbReference type="InterPro" id="IPR015171">
    <property type="entry name" value="Cyc-maltodext_N"/>
</dbReference>
<evidence type="ECO:0000313" key="6">
    <source>
        <dbReference type="Proteomes" id="UP001139193"/>
    </source>
</evidence>
<dbReference type="SUPFAM" id="SSF81296">
    <property type="entry name" value="E set domains"/>
    <property type="match status" value="1"/>
</dbReference>
<dbReference type="InterPro" id="IPR006047">
    <property type="entry name" value="GH13_cat_dom"/>
</dbReference>
<dbReference type="InterPro" id="IPR013783">
    <property type="entry name" value="Ig-like_fold"/>
</dbReference>
<dbReference type="RefSeq" id="WP_241935291.1">
    <property type="nucleotide sequence ID" value="NZ_JALBGC010000002.1"/>
</dbReference>
<feature type="chain" id="PRO_5040732361" evidence="3">
    <location>
        <begin position="20"/>
        <end position="628"/>
    </location>
</feature>
<dbReference type="Gene3D" id="3.20.20.80">
    <property type="entry name" value="Glycosidases"/>
    <property type="match status" value="1"/>
</dbReference>
<sequence length="628" mass="70289">MKNRFLLPLLALLPLFSDAQTTASIDRVNPTNWWVGMKNPSVQVLVHGPGAGTLAYSIDYPGVKLVKTNTVENPNYAFLDLVISPTAKPGRVQIIGKKGSQTVTQTWEIRARDNAPKAQGVTAADFIYLAMPDRFANGDPGNDKFADMRDTNHDRANPFFRHGGDLAGAAQHLPYLKDLGVTAVWFTPVLENNQPLTNENNTMRASYHGYGFTDQYNVDKRFGGNAGYKSFVQQAHAAGLKVVQDAVYNHVGNTHWILQDLPMKSWLHQWPTYTNTTYRYTPITDPHAAQTDRKVTLDGWFVPFLPDLNQQNPYVANYLIENAIWSVENFGVDAWRIDTYLYNDQPFMNRCNAALLAEYPRIHIFGESAVTNSIDQAYYTRNKIDFPFKSNQPGALDFVLEGAMLAGLKEVGTPAATGWDGGPQHVYQTLAQDVVYQDATKLVTFLDNHDHDRFLSVIGDDLDKYKMGLTWLLTTRGIPSMYYGTEILMKNFKDPTDAEVRKDFPGGWAGDKENKFIAAGRSARENEAFDFVKKLATYRRDHKVLHDGKLMQYLPENGIYVYFRYDATGTVMVASNATDKAAALPTARFSERMTGFTKARNVLTGENLSSLATLQLPAKTAVVLELGK</sequence>
<dbReference type="InterPro" id="IPR014756">
    <property type="entry name" value="Ig_E-set"/>
</dbReference>
<dbReference type="Gene3D" id="2.60.40.1180">
    <property type="entry name" value="Golgi alpha-mannosidase II"/>
    <property type="match status" value="1"/>
</dbReference>
<keyword evidence="2" id="KW-0326">Glycosidase</keyword>
<accession>A0A9X1VD85</accession>
<dbReference type="InterPro" id="IPR013780">
    <property type="entry name" value="Glyco_hydro_b"/>
</dbReference>